<keyword evidence="1" id="KW-1133">Transmembrane helix</keyword>
<feature type="transmembrane region" description="Helical" evidence="1">
    <location>
        <begin position="134"/>
        <end position="153"/>
    </location>
</feature>
<organism evidence="2 3">
    <name type="scientific">Paramecium tetraurelia</name>
    <dbReference type="NCBI Taxonomy" id="5888"/>
    <lineage>
        <taxon>Eukaryota</taxon>
        <taxon>Sar</taxon>
        <taxon>Alveolata</taxon>
        <taxon>Ciliophora</taxon>
        <taxon>Intramacronucleata</taxon>
        <taxon>Oligohymenophorea</taxon>
        <taxon>Peniculida</taxon>
        <taxon>Parameciidae</taxon>
        <taxon>Paramecium</taxon>
    </lineage>
</organism>
<dbReference type="GeneID" id="5038705"/>
<accession>A0DR56</accession>
<protein>
    <recommendedName>
        <fullName evidence="4">Transmembrane protein</fullName>
    </recommendedName>
</protein>
<evidence type="ECO:0000313" key="2">
    <source>
        <dbReference type="EMBL" id="CAK85523.1"/>
    </source>
</evidence>
<sequence length="215" mass="25193">MNFGIQLGYSQPQNNLNTSSFQEIQNKAPPEIKQFEPQLELNQYQEQVHSYNYIIAFSQKLVILKQKILYFKSIIAHSDKINNNSDNILVLLHYFFYTQCLSQLKHKSFRTSVYCPDYTHQVFILLSCSYCLDYIYNCTILGAFCYIMCLYFYGKRVRYNGILHYDVAIYLQFFLGDSCLTLYLSRKIGHLIQKGFGNIRNGSFFLQFNNVGGRG</sequence>
<dbReference type="RefSeq" id="XP_001452920.1">
    <property type="nucleotide sequence ID" value="XM_001452883.2"/>
</dbReference>
<keyword evidence="1" id="KW-0812">Transmembrane</keyword>
<evidence type="ECO:0008006" key="4">
    <source>
        <dbReference type="Google" id="ProtNLM"/>
    </source>
</evidence>
<dbReference type="InParanoid" id="A0DR56"/>
<proteinExistence type="predicted"/>
<evidence type="ECO:0000313" key="3">
    <source>
        <dbReference type="Proteomes" id="UP000000600"/>
    </source>
</evidence>
<evidence type="ECO:0000256" key="1">
    <source>
        <dbReference type="SAM" id="Phobius"/>
    </source>
</evidence>
<dbReference type="KEGG" id="ptm:GSPATT00002924001"/>
<dbReference type="AlphaFoldDB" id="A0DR56"/>
<dbReference type="Proteomes" id="UP000000600">
    <property type="component" value="Unassembled WGS sequence"/>
</dbReference>
<keyword evidence="3" id="KW-1185">Reference proteome</keyword>
<dbReference type="HOGENOM" id="CLU_1285481_0_0_1"/>
<dbReference type="EMBL" id="CT868540">
    <property type="protein sequence ID" value="CAK85523.1"/>
    <property type="molecule type" value="Genomic_DNA"/>
</dbReference>
<gene>
    <name evidence="2" type="ORF">GSPATT00002924001</name>
</gene>
<keyword evidence="1" id="KW-0472">Membrane</keyword>
<name>A0DR56_PARTE</name>
<dbReference type="OrthoDB" id="10597042at2759"/>
<reference evidence="2 3" key="1">
    <citation type="journal article" date="2006" name="Nature">
        <title>Global trends of whole-genome duplications revealed by the ciliate Paramecium tetraurelia.</title>
        <authorList>
            <consortium name="Genoscope"/>
            <person name="Aury J.-M."/>
            <person name="Jaillon O."/>
            <person name="Duret L."/>
            <person name="Noel B."/>
            <person name="Jubin C."/>
            <person name="Porcel B.M."/>
            <person name="Segurens B."/>
            <person name="Daubin V."/>
            <person name="Anthouard V."/>
            <person name="Aiach N."/>
            <person name="Arnaiz O."/>
            <person name="Billaut A."/>
            <person name="Beisson J."/>
            <person name="Blanc I."/>
            <person name="Bouhouche K."/>
            <person name="Camara F."/>
            <person name="Duharcourt S."/>
            <person name="Guigo R."/>
            <person name="Gogendeau D."/>
            <person name="Katinka M."/>
            <person name="Keller A.-M."/>
            <person name="Kissmehl R."/>
            <person name="Klotz C."/>
            <person name="Koll F."/>
            <person name="Le Moue A."/>
            <person name="Lepere C."/>
            <person name="Malinsky S."/>
            <person name="Nowacki M."/>
            <person name="Nowak J.K."/>
            <person name="Plattner H."/>
            <person name="Poulain J."/>
            <person name="Ruiz F."/>
            <person name="Serrano V."/>
            <person name="Zagulski M."/>
            <person name="Dessen P."/>
            <person name="Betermier M."/>
            <person name="Weissenbach J."/>
            <person name="Scarpelli C."/>
            <person name="Schachter V."/>
            <person name="Sperling L."/>
            <person name="Meyer E."/>
            <person name="Cohen J."/>
            <person name="Wincker P."/>
        </authorList>
    </citation>
    <scope>NUCLEOTIDE SEQUENCE [LARGE SCALE GENOMIC DNA]</scope>
    <source>
        <strain evidence="2 3">Stock d4-2</strain>
    </source>
</reference>